<gene>
    <name evidence="1" type="ORF">GSM42_12165</name>
</gene>
<sequence length="160" mass="18823">MLTPYRPFSWANPFFDATINNVAHYYGITREWHSFAPPVRNSNLAKQLIKKMIPIKWDDQKSELHGERRFYTRLQLLLKTMNTDRVDAIRLMLQAVRHHFDADKILADTLECRCREKSNENVDEAELAAAIWEELATSPERVRLLDEADKLQQQVELLLD</sequence>
<evidence type="ECO:0000313" key="2">
    <source>
        <dbReference type="Proteomes" id="UP000430692"/>
    </source>
</evidence>
<proteinExistence type="predicted"/>
<name>A0A6I4W160_9BACL</name>
<evidence type="ECO:0000313" key="1">
    <source>
        <dbReference type="EMBL" id="MXQ54454.1"/>
    </source>
</evidence>
<keyword evidence="2" id="KW-1185">Reference proteome</keyword>
<reference evidence="1 2" key="1">
    <citation type="submission" date="2019-12" db="EMBL/GenBank/DDBJ databases">
        <title>Whole-genome analyses of novel actinobacteria.</title>
        <authorList>
            <person name="Sahin N."/>
            <person name="Saygin H."/>
        </authorList>
    </citation>
    <scope>NUCLEOTIDE SEQUENCE [LARGE SCALE GENOMIC DNA]</scope>
    <source>
        <strain evidence="1 2">KC615</strain>
    </source>
</reference>
<dbReference type="AlphaFoldDB" id="A0A6I4W160"/>
<comment type="caution">
    <text evidence="1">The sequence shown here is derived from an EMBL/GenBank/DDBJ whole genome shotgun (WGS) entry which is preliminary data.</text>
</comment>
<dbReference type="EMBL" id="WUUL01000007">
    <property type="protein sequence ID" value="MXQ54454.1"/>
    <property type="molecule type" value="Genomic_DNA"/>
</dbReference>
<dbReference type="RefSeq" id="WP_160801811.1">
    <property type="nucleotide sequence ID" value="NZ_WUUL01000007.1"/>
</dbReference>
<dbReference type="Proteomes" id="UP000430692">
    <property type="component" value="Unassembled WGS sequence"/>
</dbReference>
<organism evidence="1 2">
    <name type="scientific">Shimazuella alba</name>
    <dbReference type="NCBI Taxonomy" id="2690964"/>
    <lineage>
        <taxon>Bacteria</taxon>
        <taxon>Bacillati</taxon>
        <taxon>Bacillota</taxon>
        <taxon>Bacilli</taxon>
        <taxon>Bacillales</taxon>
        <taxon>Thermoactinomycetaceae</taxon>
        <taxon>Shimazuella</taxon>
    </lineage>
</organism>
<protein>
    <submittedName>
        <fullName evidence="1">Uncharacterized protein</fullName>
    </submittedName>
</protein>
<accession>A0A6I4W160</accession>